<evidence type="ECO:0000256" key="4">
    <source>
        <dbReference type="ARBA" id="ARBA00022692"/>
    </source>
</evidence>
<dbReference type="CDD" id="cd11386">
    <property type="entry name" value="MCP_signal"/>
    <property type="match status" value="1"/>
</dbReference>
<dbReference type="SMART" id="SM00283">
    <property type="entry name" value="MA"/>
    <property type="match status" value="1"/>
</dbReference>
<sequence length="684" mass="72676">MKKGSINFASMQSKLIAVFLVLFITPVIIISIIFLNFEKTKTKQDFVTSTTKEMIQVNNTINTFFEAVNENCDYLATHPAVTKADTSIRSYLHTAKPIVNTPLQTPGIESDIYNLYEHFAKTHPKFAYVYMATAVKGYIQWPVAEIPAAYDPASRPYYTSAMEHAGRVGRSNPYSFNQTYYISTTKTIVNAAGEVIGVQGLDVSLDGLTKEIENIRIGEQGYVILADNAGTVIADPKKPENNSKKLADITAFQQVAGMNSGTLDISIDGTEYFANIFTSPETNWRLISVIPATEIAASSKAISNTLMVVGIICLIVGLMAALVMGRSIARPLAALAAVAQRVAGGDLCAEVPRRGTKDEVGILADSIARMVQNLRAMIGKTASTAEQLAASSQQLTASADQSAQSVNQVASSVNDVARGMEAQLTAIDDTFKIVEQISGNIRQVAGNASEVAGSSVHAVDKAADGGRTVETAINQMTIIAQSTQAAAAAVTKLSNQSGEIGQIIDAISGIAGQTNLLALNAAIEAARAGEQGRGFAVVAEEVRKLAEQSQEAARKIGAMIGQVQGDTVQVVEVMDDNAREVRRGIEVINTAGQAFKEITALVGQVSDEVNHISAAIKDITQGSQQMAGAVKQIEAFSKQATGQAQTVSVSTEEQSASVQEIASSSQALSRLAQELQENVAKFQI</sequence>
<keyword evidence="6 10" id="KW-0472">Membrane</keyword>
<feature type="domain" description="HAMP" evidence="12">
    <location>
        <begin position="326"/>
        <end position="379"/>
    </location>
</feature>
<accession>A0A212LZT9</accession>
<evidence type="ECO:0000256" key="8">
    <source>
        <dbReference type="ARBA" id="ARBA00029447"/>
    </source>
</evidence>
<dbReference type="Pfam" id="PF00672">
    <property type="entry name" value="HAMP"/>
    <property type="match status" value="1"/>
</dbReference>
<dbReference type="SUPFAM" id="SSF58104">
    <property type="entry name" value="Methyl-accepting chemotaxis protein (MCP) signaling domain"/>
    <property type="match status" value="1"/>
</dbReference>
<evidence type="ECO:0000259" key="12">
    <source>
        <dbReference type="PROSITE" id="PS50885"/>
    </source>
</evidence>
<keyword evidence="5 10" id="KW-1133">Transmembrane helix</keyword>
<dbReference type="PANTHER" id="PTHR32089">
    <property type="entry name" value="METHYL-ACCEPTING CHEMOTAXIS PROTEIN MCPB"/>
    <property type="match status" value="1"/>
</dbReference>
<evidence type="ECO:0000259" key="11">
    <source>
        <dbReference type="PROSITE" id="PS50111"/>
    </source>
</evidence>
<comment type="similarity">
    <text evidence="8">Belongs to the methyl-accepting chemotaxis (MCP) protein family.</text>
</comment>
<keyword evidence="2" id="KW-1003">Cell membrane</keyword>
<evidence type="ECO:0000256" key="5">
    <source>
        <dbReference type="ARBA" id="ARBA00022989"/>
    </source>
</evidence>
<proteinExistence type="inferred from homology"/>
<dbReference type="GO" id="GO:0005886">
    <property type="term" value="C:plasma membrane"/>
    <property type="evidence" value="ECO:0007669"/>
    <property type="project" value="UniProtKB-SubCell"/>
</dbReference>
<evidence type="ECO:0000256" key="7">
    <source>
        <dbReference type="ARBA" id="ARBA00023224"/>
    </source>
</evidence>
<evidence type="ECO:0000256" key="2">
    <source>
        <dbReference type="ARBA" id="ARBA00022475"/>
    </source>
</evidence>
<organism evidence="13">
    <name type="scientific">uncultured Sporomusa sp</name>
    <dbReference type="NCBI Taxonomy" id="307249"/>
    <lineage>
        <taxon>Bacteria</taxon>
        <taxon>Bacillati</taxon>
        <taxon>Bacillota</taxon>
        <taxon>Negativicutes</taxon>
        <taxon>Selenomonadales</taxon>
        <taxon>Sporomusaceae</taxon>
        <taxon>Sporomusa</taxon>
        <taxon>environmental samples</taxon>
    </lineage>
</organism>
<dbReference type="Pfam" id="PF00015">
    <property type="entry name" value="MCPsignal"/>
    <property type="match status" value="1"/>
</dbReference>
<dbReference type="AlphaFoldDB" id="A0A212LZT9"/>
<reference evidence="13" key="1">
    <citation type="submission" date="2016-08" db="EMBL/GenBank/DDBJ databases">
        <authorList>
            <person name="Seilhamer J.J."/>
        </authorList>
    </citation>
    <scope>NUCLEOTIDE SEQUENCE</scope>
    <source>
        <strain evidence="13">86</strain>
    </source>
</reference>
<dbReference type="SMART" id="SM00304">
    <property type="entry name" value="HAMP"/>
    <property type="match status" value="2"/>
</dbReference>
<evidence type="ECO:0000256" key="1">
    <source>
        <dbReference type="ARBA" id="ARBA00004651"/>
    </source>
</evidence>
<dbReference type="RefSeq" id="WP_288185627.1">
    <property type="nucleotide sequence ID" value="NZ_LT608335.1"/>
</dbReference>
<name>A0A212LZT9_9FIRM</name>
<keyword evidence="4 10" id="KW-0812">Transmembrane</keyword>
<dbReference type="PROSITE" id="PS50885">
    <property type="entry name" value="HAMP"/>
    <property type="match status" value="1"/>
</dbReference>
<dbReference type="InterPro" id="IPR033479">
    <property type="entry name" value="dCache_1"/>
</dbReference>
<dbReference type="Gene3D" id="3.30.450.20">
    <property type="entry name" value="PAS domain"/>
    <property type="match status" value="1"/>
</dbReference>
<dbReference type="EMBL" id="FMJE01000006">
    <property type="protein sequence ID" value="SCM83115.1"/>
    <property type="molecule type" value="Genomic_DNA"/>
</dbReference>
<dbReference type="CDD" id="cd12912">
    <property type="entry name" value="PDC2_MCP_like"/>
    <property type="match status" value="1"/>
</dbReference>
<dbReference type="PANTHER" id="PTHR32089:SF112">
    <property type="entry name" value="LYSOZYME-LIKE PROTEIN-RELATED"/>
    <property type="match status" value="1"/>
</dbReference>
<evidence type="ECO:0000256" key="10">
    <source>
        <dbReference type="SAM" id="Phobius"/>
    </source>
</evidence>
<feature type="transmembrane region" description="Helical" evidence="10">
    <location>
        <begin position="15"/>
        <end position="37"/>
    </location>
</feature>
<evidence type="ECO:0000256" key="9">
    <source>
        <dbReference type="PROSITE-ProRule" id="PRU00284"/>
    </source>
</evidence>
<dbReference type="Gene3D" id="1.10.287.950">
    <property type="entry name" value="Methyl-accepting chemotaxis protein"/>
    <property type="match status" value="1"/>
</dbReference>
<dbReference type="PROSITE" id="PS50111">
    <property type="entry name" value="CHEMOTAXIS_TRANSDUC_2"/>
    <property type="match status" value="1"/>
</dbReference>
<dbReference type="InterPro" id="IPR004089">
    <property type="entry name" value="MCPsignal_dom"/>
</dbReference>
<dbReference type="Pfam" id="PF02743">
    <property type="entry name" value="dCache_1"/>
    <property type="match status" value="1"/>
</dbReference>
<protein>
    <submittedName>
        <fullName evidence="13">Methyl-accepting chemotaxis protein McpB</fullName>
    </submittedName>
</protein>
<evidence type="ECO:0000256" key="6">
    <source>
        <dbReference type="ARBA" id="ARBA00023136"/>
    </source>
</evidence>
<evidence type="ECO:0000256" key="3">
    <source>
        <dbReference type="ARBA" id="ARBA00022500"/>
    </source>
</evidence>
<dbReference type="GO" id="GO:0006935">
    <property type="term" value="P:chemotaxis"/>
    <property type="evidence" value="ECO:0007669"/>
    <property type="project" value="UniProtKB-KW"/>
</dbReference>
<comment type="subcellular location">
    <subcellularLocation>
        <location evidence="1">Cell membrane</location>
        <topology evidence="1">Multi-pass membrane protein</topology>
    </subcellularLocation>
</comment>
<feature type="domain" description="Methyl-accepting transducer" evidence="11">
    <location>
        <begin position="398"/>
        <end position="634"/>
    </location>
</feature>
<keyword evidence="3" id="KW-0145">Chemotaxis</keyword>
<dbReference type="GO" id="GO:0007165">
    <property type="term" value="P:signal transduction"/>
    <property type="evidence" value="ECO:0007669"/>
    <property type="project" value="UniProtKB-KW"/>
</dbReference>
<dbReference type="CDD" id="cd06225">
    <property type="entry name" value="HAMP"/>
    <property type="match status" value="1"/>
</dbReference>
<keyword evidence="7 9" id="KW-0807">Transducer</keyword>
<dbReference type="InterPro" id="IPR003660">
    <property type="entry name" value="HAMP_dom"/>
</dbReference>
<gene>
    <name evidence="13" type="primary">mcpB</name>
    <name evidence="13" type="ORF">KL86SPO_60078</name>
</gene>
<feature type="transmembrane region" description="Helical" evidence="10">
    <location>
        <begin position="306"/>
        <end position="325"/>
    </location>
</feature>
<evidence type="ECO:0000313" key="13">
    <source>
        <dbReference type="EMBL" id="SCM83115.1"/>
    </source>
</evidence>